<keyword evidence="8" id="KW-1185">Reference proteome</keyword>
<comment type="subcellular location">
    <subcellularLocation>
        <location evidence="1">Membrane</location>
        <topology evidence="1">Single-pass type II membrane protein</topology>
    </subcellularLocation>
</comment>
<evidence type="ECO:0000256" key="5">
    <source>
        <dbReference type="ARBA" id="ARBA00023180"/>
    </source>
</evidence>
<protein>
    <submittedName>
        <fullName evidence="7">Uncharacterized protein</fullName>
    </submittedName>
</protein>
<feature type="region of interest" description="Disordered" evidence="6">
    <location>
        <begin position="121"/>
        <end position="320"/>
    </location>
</feature>
<dbReference type="Pfam" id="PF02485">
    <property type="entry name" value="Branch"/>
    <property type="match status" value="1"/>
</dbReference>
<dbReference type="InterPro" id="IPR044174">
    <property type="entry name" value="BC10-like"/>
</dbReference>
<name>A0A388KD80_CHABU</name>
<feature type="region of interest" description="Disordered" evidence="6">
    <location>
        <begin position="360"/>
        <end position="412"/>
    </location>
</feature>
<feature type="compositionally biased region" description="Gly residues" evidence="6">
    <location>
        <begin position="129"/>
        <end position="142"/>
    </location>
</feature>
<dbReference type="PANTHER" id="PTHR31042">
    <property type="entry name" value="CORE-2/I-BRANCHING BETA-1,6-N-ACETYLGLUCOSAMINYLTRANSFERASE FAMILY PROTEIN-RELATED"/>
    <property type="match status" value="1"/>
</dbReference>
<feature type="compositionally biased region" description="Basic and acidic residues" evidence="6">
    <location>
        <begin position="143"/>
        <end position="183"/>
    </location>
</feature>
<evidence type="ECO:0000256" key="4">
    <source>
        <dbReference type="ARBA" id="ARBA00023136"/>
    </source>
</evidence>
<reference evidence="7 8" key="1">
    <citation type="journal article" date="2018" name="Cell">
        <title>The Chara Genome: Secondary Complexity and Implications for Plant Terrestrialization.</title>
        <authorList>
            <person name="Nishiyama T."/>
            <person name="Sakayama H."/>
            <person name="Vries J.D."/>
            <person name="Buschmann H."/>
            <person name="Saint-Marcoux D."/>
            <person name="Ullrich K.K."/>
            <person name="Haas F.B."/>
            <person name="Vanderstraeten L."/>
            <person name="Becker D."/>
            <person name="Lang D."/>
            <person name="Vosolsobe S."/>
            <person name="Rombauts S."/>
            <person name="Wilhelmsson P.K.I."/>
            <person name="Janitza P."/>
            <person name="Kern R."/>
            <person name="Heyl A."/>
            <person name="Rumpler F."/>
            <person name="Villalobos L.I.A.C."/>
            <person name="Clay J.M."/>
            <person name="Skokan R."/>
            <person name="Toyoda A."/>
            <person name="Suzuki Y."/>
            <person name="Kagoshima H."/>
            <person name="Schijlen E."/>
            <person name="Tajeshwar N."/>
            <person name="Catarino B."/>
            <person name="Hetherington A.J."/>
            <person name="Saltykova A."/>
            <person name="Bonnot C."/>
            <person name="Breuninger H."/>
            <person name="Symeonidi A."/>
            <person name="Radhakrishnan G.V."/>
            <person name="Van Nieuwerburgh F."/>
            <person name="Deforce D."/>
            <person name="Chang C."/>
            <person name="Karol K.G."/>
            <person name="Hedrich R."/>
            <person name="Ulvskov P."/>
            <person name="Glockner G."/>
            <person name="Delwiche C.F."/>
            <person name="Petrasek J."/>
            <person name="Van de Peer Y."/>
            <person name="Friml J."/>
            <person name="Beilby M."/>
            <person name="Dolan L."/>
            <person name="Kohara Y."/>
            <person name="Sugano S."/>
            <person name="Fujiyama A."/>
            <person name="Delaux P.-M."/>
            <person name="Quint M."/>
            <person name="TheiBen G."/>
            <person name="Hagemann M."/>
            <person name="Harholt J."/>
            <person name="Dunand C."/>
            <person name="Zachgo S."/>
            <person name="Langdale J."/>
            <person name="Maumus F."/>
            <person name="Straeten D.V.D."/>
            <person name="Gould S.B."/>
            <person name="Rensing S.A."/>
        </authorList>
    </citation>
    <scope>NUCLEOTIDE SEQUENCE [LARGE SCALE GENOMIC DNA]</scope>
    <source>
        <strain evidence="7 8">S276</strain>
    </source>
</reference>
<dbReference type="Gramene" id="GBG67977">
    <property type="protein sequence ID" value="GBG67977"/>
    <property type="gene ID" value="CBR_g1096"/>
</dbReference>
<feature type="compositionally biased region" description="Basic residues" evidence="6">
    <location>
        <begin position="400"/>
        <end position="410"/>
    </location>
</feature>
<evidence type="ECO:0000256" key="3">
    <source>
        <dbReference type="ARBA" id="ARBA00022679"/>
    </source>
</evidence>
<evidence type="ECO:0000256" key="1">
    <source>
        <dbReference type="ARBA" id="ARBA00004606"/>
    </source>
</evidence>
<dbReference type="EMBL" id="BFEA01000094">
    <property type="protein sequence ID" value="GBG67977.1"/>
    <property type="molecule type" value="Genomic_DNA"/>
</dbReference>
<keyword evidence="2" id="KW-0328">Glycosyltransferase</keyword>
<feature type="compositionally biased region" description="Low complexity" evidence="6">
    <location>
        <begin position="250"/>
        <end position="261"/>
    </location>
</feature>
<gene>
    <name evidence="7" type="ORF">CBR_g1096</name>
</gene>
<comment type="caution">
    <text evidence="7">The sequence shown here is derived from an EMBL/GenBank/DDBJ whole genome shotgun (WGS) entry which is preliminary data.</text>
</comment>
<feature type="region of interest" description="Disordered" evidence="6">
    <location>
        <begin position="34"/>
        <end position="56"/>
    </location>
</feature>
<dbReference type="Proteomes" id="UP000265515">
    <property type="component" value="Unassembled WGS sequence"/>
</dbReference>
<evidence type="ECO:0000313" key="7">
    <source>
        <dbReference type="EMBL" id="GBG67977.1"/>
    </source>
</evidence>
<keyword evidence="4" id="KW-0472">Membrane</keyword>
<proteinExistence type="predicted"/>
<sequence length="751" mass="81438">MTIAPRMLWGGNPKGGGGSACNCKGGGLGAGPRSFASSGSLPDEDRMSLSGGEGKHHPSGFRLALMVLVTILSFYIISSNFSAHCQNAVVARPLDAVHIPPPPGFHMYEPVELGTGRRLVGHPAEQSEGGRGGRQGEGGGGIEAERIGRESDRGEREERQGEREDRGGGGGDRESGGRNEEAITKTGRVVRSSRKQMHEPATVSPDRTSTRTVELLIPTPSMRPSDDRSIAVGSQSADQEPVIAPTPNDATAAGRSTTGSTIVSSNNRGPVSSGGPEAGDRGVLQMAKEGGGGEASSRRGGEGVLSQAGAGRGEEERTGFHIPITSLVARAERGGGSSFLKSSVSVSSPTYSSMAIASAISPPVASERSPIASERSPIPSKRRPIPSTRRPDPDGSPPRSWRRMGRTHRLSKADRQLLKLASAKIANESSIPTNERGKNGSAGSGGRKKIAFMFLVRGPMPLASVWERFLRGHEGYYSVYMHACPGFAYAANDSKLFSSNLIPSESTAWGSVRLIDAERRLLARALLDPDNHRFALVSESCVPIRGFRFMYSYLFREEISYVKALPEKTRYQPEMAPVVTRRMWQKGSQWLILTRRHAGTIVSDKLFYPLFASYCIGRGPRGACFSDEHYMQTVLVHLDRRRVSRWTTTYLRWGYKHAAHPVSYGAADVTEELLQKIRSDRTCKTRKGKRPVVCYLFMRKFRNDTADVLHALGDRLGIWEEEEGIETSDHDLQGSPPSLSIVQPRGATFTG</sequence>
<dbReference type="STRING" id="69332.A0A388KD80"/>
<keyword evidence="3" id="KW-0808">Transferase</keyword>
<dbReference type="InterPro" id="IPR003406">
    <property type="entry name" value="Glyco_trans_14"/>
</dbReference>
<evidence type="ECO:0000313" key="8">
    <source>
        <dbReference type="Proteomes" id="UP000265515"/>
    </source>
</evidence>
<evidence type="ECO:0000256" key="6">
    <source>
        <dbReference type="SAM" id="MobiDB-lite"/>
    </source>
</evidence>
<accession>A0A388KD80</accession>
<dbReference type="PANTHER" id="PTHR31042:SF150">
    <property type="entry name" value="OS06G0661900 PROTEIN"/>
    <property type="match status" value="1"/>
</dbReference>
<dbReference type="GO" id="GO:0016020">
    <property type="term" value="C:membrane"/>
    <property type="evidence" value="ECO:0007669"/>
    <property type="project" value="UniProtKB-SubCell"/>
</dbReference>
<organism evidence="7 8">
    <name type="scientific">Chara braunii</name>
    <name type="common">Braun's stonewort</name>
    <dbReference type="NCBI Taxonomy" id="69332"/>
    <lineage>
        <taxon>Eukaryota</taxon>
        <taxon>Viridiplantae</taxon>
        <taxon>Streptophyta</taxon>
        <taxon>Charophyceae</taxon>
        <taxon>Charales</taxon>
        <taxon>Characeae</taxon>
        <taxon>Chara</taxon>
    </lineage>
</organism>
<keyword evidence="5" id="KW-0325">Glycoprotein</keyword>
<dbReference type="GO" id="GO:0016757">
    <property type="term" value="F:glycosyltransferase activity"/>
    <property type="evidence" value="ECO:0007669"/>
    <property type="project" value="UniProtKB-KW"/>
</dbReference>
<dbReference type="AlphaFoldDB" id="A0A388KD80"/>
<evidence type="ECO:0000256" key="2">
    <source>
        <dbReference type="ARBA" id="ARBA00022676"/>
    </source>
</evidence>